<dbReference type="GeneID" id="128201403"/>
<feature type="domain" description="Endonuclease/exonuclease/phosphatase" evidence="1">
    <location>
        <begin position="425"/>
        <end position="545"/>
    </location>
</feature>
<sequence>MAPTLPSELPVYADQVTDIGSFANLLTELSKCIVHAVADGRTVTKANKLFIIAAAEEIQKSVRNLVDIQELGAVNFQPSVENHCHLRTEEIIEGVRYELKKFRQEFNTQSIASQPPFTSYAAVASKSKFVPAPKVKSNPALIISSTEEGSTNSHEVVSKWKENISFRQLGYAPCKIQPISKGRVRVEFDSPQHCKETIERTKSIQGLAAQEEKLKRPLLILKGISKSIAREELIEIVCSQNSIQESNIRLCFLTSNRNSNLYNAVVEVSPDVRSTIVSLGRVNVEHQRVHAEDFSRFLQCFLCLQFGHTRAKCTASSLSTMAYKNHSLAVLQCNLNRSYIAQSEFNRLFIDNNFDIAIISEPYVGNSKKLTGIRGVQIIQFPRGDRHVKACIFVKNKTGCALCRTELSSPNLAVAELSLGGRKLLIASAYIEPNDDKDNTLTAIERFLSSTRGSLQLLGGDLNGWHTAWGASRNNRRGEDILDIISAEDMSVVNEGDTPTFEVIRNGLRIQSIPDVTIASSNLAHQISNWHVNLSVMVSSDHNPIQFEIGVPQCVDKNKVKSTLIYNTKQANWVGFKEDLIRYVTISGLTILQFEALDNNQIHDAVTQLIKDIHAACRRNIPKRTGNRDSNPWWNAELEALKKQCIKLHHRIHDLSVTGKPLGSTLDEYRALKAEYAKKISFASTQHFKEFCSAQGKEDVWAITNRLMKYSNNFRSPPQTVRIGQIHTDSCATTAAALLNHYFPDDGPDTSVQQRLLRAEANNIPDTDEDIPFTREEVEECLA</sequence>
<evidence type="ECO:0000313" key="3">
    <source>
        <dbReference type="RefSeq" id="XP_052754177.1"/>
    </source>
</evidence>
<protein>
    <submittedName>
        <fullName evidence="3">Uncharacterized protein LOC128201403</fullName>
    </submittedName>
</protein>
<proteinExistence type="predicted"/>
<accession>A0ABM3MS28</accession>
<gene>
    <name evidence="3" type="primary">LOC128201403</name>
</gene>
<dbReference type="InterPro" id="IPR036691">
    <property type="entry name" value="Endo/exonu/phosph_ase_sf"/>
</dbReference>
<dbReference type="InterPro" id="IPR005135">
    <property type="entry name" value="Endo/exonuclease/phosphatase"/>
</dbReference>
<dbReference type="Gene3D" id="3.60.10.10">
    <property type="entry name" value="Endonuclease/exonuclease/phosphatase"/>
    <property type="match status" value="1"/>
</dbReference>
<evidence type="ECO:0000313" key="2">
    <source>
        <dbReference type="Proteomes" id="UP001652740"/>
    </source>
</evidence>
<dbReference type="PANTHER" id="PTHR33273">
    <property type="entry name" value="DOMAIN-CONTAINING PROTEIN, PUTATIVE-RELATED"/>
    <property type="match status" value="1"/>
</dbReference>
<evidence type="ECO:0000259" key="1">
    <source>
        <dbReference type="Pfam" id="PF14529"/>
    </source>
</evidence>
<dbReference type="Proteomes" id="UP001652740">
    <property type="component" value="Unplaced"/>
</dbReference>
<keyword evidence="2" id="KW-1185">Reference proteome</keyword>
<dbReference type="SUPFAM" id="SSF56219">
    <property type="entry name" value="DNase I-like"/>
    <property type="match status" value="1"/>
</dbReference>
<dbReference type="CDD" id="cd09077">
    <property type="entry name" value="R1-I-EN"/>
    <property type="match status" value="1"/>
</dbReference>
<dbReference type="PANTHER" id="PTHR33273:SF4">
    <property type="entry name" value="ENDONUCLEASE_EXONUCLEASE_PHOSPHATASE DOMAIN-CONTAINING PROTEIN"/>
    <property type="match status" value="1"/>
</dbReference>
<dbReference type="RefSeq" id="XP_052754177.1">
    <property type="nucleotide sequence ID" value="XM_052898217.1"/>
</dbReference>
<reference evidence="3" key="1">
    <citation type="submission" date="2025-08" db="UniProtKB">
        <authorList>
            <consortium name="RefSeq"/>
        </authorList>
    </citation>
    <scope>IDENTIFICATION</scope>
    <source>
        <tissue evidence="3">Whole larvae</tissue>
    </source>
</reference>
<dbReference type="Pfam" id="PF14529">
    <property type="entry name" value="Exo_endo_phos_2"/>
    <property type="match status" value="1"/>
</dbReference>
<name>A0ABM3MS28_GALME</name>
<organism evidence="2 3">
    <name type="scientific">Galleria mellonella</name>
    <name type="common">Greater wax moth</name>
    <dbReference type="NCBI Taxonomy" id="7137"/>
    <lineage>
        <taxon>Eukaryota</taxon>
        <taxon>Metazoa</taxon>
        <taxon>Ecdysozoa</taxon>
        <taxon>Arthropoda</taxon>
        <taxon>Hexapoda</taxon>
        <taxon>Insecta</taxon>
        <taxon>Pterygota</taxon>
        <taxon>Neoptera</taxon>
        <taxon>Endopterygota</taxon>
        <taxon>Lepidoptera</taxon>
        <taxon>Glossata</taxon>
        <taxon>Ditrysia</taxon>
        <taxon>Pyraloidea</taxon>
        <taxon>Pyralidae</taxon>
        <taxon>Galleriinae</taxon>
        <taxon>Galleria</taxon>
    </lineage>
</organism>